<evidence type="ECO:0000313" key="2">
    <source>
        <dbReference type="Proteomes" id="UP000034680"/>
    </source>
</evidence>
<protein>
    <submittedName>
        <fullName evidence="1">Putative snf2 family helicase</fullName>
    </submittedName>
</protein>
<dbReference type="GO" id="GO:0004386">
    <property type="term" value="F:helicase activity"/>
    <property type="evidence" value="ECO:0007669"/>
    <property type="project" value="UniProtKB-KW"/>
</dbReference>
<proteinExistence type="predicted"/>
<dbReference type="AlphaFoldDB" id="A0A0G2HJ79"/>
<sequence length="335" mass="36520">MAADFQPPASAAAPVVVAQPNIYAEFLPRLGRISVVIHLPTQSTHKTKVLVARDGLHLLVDHDGATTKLRLPAKARIAGEHLPGEIRPGLITEDTIKAFKDLPRADAAADAQHKASEDDLASRAYGSNSIIAAQNGVGFVDLMTILFSQIDCKCLMIPRYDAAHESIVSQDFSGFRALDAHCPKCKTQLGRPDNRKNGLSLFKWKLNLVGQAGVDNDSYLLAPPSLSQCLAAALIATQARSGSAKVVLQGEEEAVTVWILNPHVRFSCFSKQGVYAMKLLFQPKTTDEEEILLPDQVVLEARGILEQGNAYLPLDEKERQFNPVEGPWTVSLLER</sequence>
<dbReference type="Pfam" id="PF09814">
    <property type="entry name" value="HECT_2"/>
    <property type="match status" value="2"/>
</dbReference>
<keyword evidence="1" id="KW-0378">Hydrolase</keyword>
<keyword evidence="1" id="KW-0547">Nucleotide-binding</keyword>
<keyword evidence="1" id="KW-0347">Helicase</keyword>
<name>A0A0G2HJ79_9PEZI</name>
<dbReference type="EMBL" id="LCUC01000172">
    <property type="protein sequence ID" value="KKY35113.1"/>
    <property type="molecule type" value="Genomic_DNA"/>
</dbReference>
<dbReference type="STRING" id="1214573.A0A0G2HJ79"/>
<reference evidence="1 2" key="1">
    <citation type="submission" date="2015-05" db="EMBL/GenBank/DDBJ databases">
        <title>Distinctive expansion of gene families associated with plant cell wall degradation and secondary metabolism in the genomes of grapevine trunk pathogens.</title>
        <authorList>
            <person name="Lawrence D.P."/>
            <person name="Travadon R."/>
            <person name="Rolshausen P.E."/>
            <person name="Baumgartner K."/>
        </authorList>
    </citation>
    <scope>NUCLEOTIDE SEQUENCE [LARGE SCALE GENOMIC DNA]</scope>
    <source>
        <strain evidence="1">DA912</strain>
    </source>
</reference>
<gene>
    <name evidence="1" type="ORF">UCDDA912_g04906</name>
</gene>
<reference evidence="1 2" key="2">
    <citation type="submission" date="2015-05" db="EMBL/GenBank/DDBJ databases">
        <authorList>
            <person name="Morales-Cruz A."/>
            <person name="Amrine K.C."/>
            <person name="Cantu D."/>
        </authorList>
    </citation>
    <scope>NUCLEOTIDE SEQUENCE [LARGE SCALE GENOMIC DNA]</scope>
    <source>
        <strain evidence="1">DA912</strain>
    </source>
</reference>
<dbReference type="Proteomes" id="UP000034680">
    <property type="component" value="Unassembled WGS sequence"/>
</dbReference>
<organism evidence="1 2">
    <name type="scientific">Diaporthe ampelina</name>
    <dbReference type="NCBI Taxonomy" id="1214573"/>
    <lineage>
        <taxon>Eukaryota</taxon>
        <taxon>Fungi</taxon>
        <taxon>Dikarya</taxon>
        <taxon>Ascomycota</taxon>
        <taxon>Pezizomycotina</taxon>
        <taxon>Sordariomycetes</taxon>
        <taxon>Sordariomycetidae</taxon>
        <taxon>Diaporthales</taxon>
        <taxon>Diaporthaceae</taxon>
        <taxon>Diaporthe</taxon>
    </lineage>
</organism>
<keyword evidence="2" id="KW-1185">Reference proteome</keyword>
<evidence type="ECO:0000313" key="1">
    <source>
        <dbReference type="EMBL" id="KKY35113.1"/>
    </source>
</evidence>
<keyword evidence="1" id="KW-0067">ATP-binding</keyword>
<accession>A0A0G2HJ79</accession>
<dbReference type="InterPro" id="IPR019193">
    <property type="entry name" value="UBQ-conj_enz_E2-bd_prot"/>
</dbReference>
<comment type="caution">
    <text evidence="1">The sequence shown here is derived from an EMBL/GenBank/DDBJ whole genome shotgun (WGS) entry which is preliminary data.</text>
</comment>
<dbReference type="OrthoDB" id="66510at2759"/>